<sequence length="232" mass="26060">MLKGCWGKFTADAFYRPWPSAVDGTRLTRHILIRALDIIRYAEREGESVEVDLLGEGSYAKVYGMLSVAAKIISDRERPWVHKAAVKNALEADRLGLGPAVFGHGTVEQSLGGCFRGTVIFMELLESIEEWSPTDSQALLEDVRKLSESGFHNDLKMPNILRRAAGRPVMIDFDLFSPWSVKVAVTTSCIEHDFQPFLEPRGEIAVRQFREYYDLFHLSLTLQERCPSAAGP</sequence>
<name>A0A813K5Y3_POLGL</name>
<dbReference type="PROSITE" id="PS00107">
    <property type="entry name" value="PROTEIN_KINASE_ATP"/>
    <property type="match status" value="1"/>
</dbReference>
<keyword evidence="1" id="KW-0067">ATP-binding</keyword>
<dbReference type="SUPFAM" id="SSF56112">
    <property type="entry name" value="Protein kinase-like (PK-like)"/>
    <property type="match status" value="1"/>
</dbReference>
<dbReference type="GO" id="GO:0005524">
    <property type="term" value="F:ATP binding"/>
    <property type="evidence" value="ECO:0007669"/>
    <property type="project" value="UniProtKB-UniRule"/>
</dbReference>
<evidence type="ECO:0000256" key="1">
    <source>
        <dbReference type="PROSITE-ProRule" id="PRU10141"/>
    </source>
</evidence>
<reference evidence="2" key="1">
    <citation type="submission" date="2021-02" db="EMBL/GenBank/DDBJ databases">
        <authorList>
            <person name="Dougan E. K."/>
            <person name="Rhodes N."/>
            <person name="Thang M."/>
            <person name="Chan C."/>
        </authorList>
    </citation>
    <scope>NUCLEOTIDE SEQUENCE</scope>
</reference>
<dbReference type="InterPro" id="IPR011009">
    <property type="entry name" value="Kinase-like_dom_sf"/>
</dbReference>
<accession>A0A813K5Y3</accession>
<dbReference type="Proteomes" id="UP000626109">
    <property type="component" value="Unassembled WGS sequence"/>
</dbReference>
<protein>
    <recommendedName>
        <fullName evidence="4">Protein kinase domain-containing protein</fullName>
    </recommendedName>
</protein>
<proteinExistence type="predicted"/>
<evidence type="ECO:0000313" key="3">
    <source>
        <dbReference type="Proteomes" id="UP000626109"/>
    </source>
</evidence>
<comment type="caution">
    <text evidence="2">The sequence shown here is derived from an EMBL/GenBank/DDBJ whole genome shotgun (WGS) entry which is preliminary data.</text>
</comment>
<organism evidence="2 3">
    <name type="scientific">Polarella glacialis</name>
    <name type="common">Dinoflagellate</name>
    <dbReference type="NCBI Taxonomy" id="89957"/>
    <lineage>
        <taxon>Eukaryota</taxon>
        <taxon>Sar</taxon>
        <taxon>Alveolata</taxon>
        <taxon>Dinophyceae</taxon>
        <taxon>Suessiales</taxon>
        <taxon>Suessiaceae</taxon>
        <taxon>Polarella</taxon>
    </lineage>
</organism>
<keyword evidence="1" id="KW-0547">Nucleotide-binding</keyword>
<feature type="binding site" evidence="1">
    <location>
        <position position="87"/>
    </location>
    <ligand>
        <name>ATP</name>
        <dbReference type="ChEBI" id="CHEBI:30616"/>
    </ligand>
</feature>
<evidence type="ECO:0000313" key="2">
    <source>
        <dbReference type="EMBL" id="CAE8692131.1"/>
    </source>
</evidence>
<dbReference type="EMBL" id="CAJNNW010027583">
    <property type="protein sequence ID" value="CAE8692131.1"/>
    <property type="molecule type" value="Genomic_DNA"/>
</dbReference>
<gene>
    <name evidence="2" type="ORF">PGLA2088_LOCUS27739</name>
</gene>
<dbReference type="AlphaFoldDB" id="A0A813K5Y3"/>
<evidence type="ECO:0008006" key="4">
    <source>
        <dbReference type="Google" id="ProtNLM"/>
    </source>
</evidence>
<dbReference type="InterPro" id="IPR017441">
    <property type="entry name" value="Protein_kinase_ATP_BS"/>
</dbReference>